<feature type="region of interest" description="Disordered" evidence="1">
    <location>
        <begin position="1"/>
        <end position="42"/>
    </location>
</feature>
<gene>
    <name evidence="2" type="ORF">EJ02DRAFT_294161</name>
</gene>
<dbReference type="EMBL" id="ML976086">
    <property type="protein sequence ID" value="KAF1939218.1"/>
    <property type="molecule type" value="Genomic_DNA"/>
</dbReference>
<evidence type="ECO:0000313" key="2">
    <source>
        <dbReference type="EMBL" id="KAF1939218.1"/>
    </source>
</evidence>
<accession>A0A6A5SHZ0</accession>
<evidence type="ECO:0000313" key="3">
    <source>
        <dbReference type="Proteomes" id="UP000800038"/>
    </source>
</evidence>
<protein>
    <submittedName>
        <fullName evidence="2">Uncharacterized protein</fullName>
    </submittedName>
</protein>
<feature type="non-terminal residue" evidence="2">
    <location>
        <position position="275"/>
    </location>
</feature>
<feature type="compositionally biased region" description="Basic and acidic residues" evidence="1">
    <location>
        <begin position="29"/>
        <end position="38"/>
    </location>
</feature>
<sequence length="275" mass="31295">MSTKKDTLAQLTGGHEDVSQSSVYSFSGEHAKEPHDSLDQESFEPVQRHAILDDLSDILHLRGRLQQMGATFSSSGELVTYGNPSSPEEFEQQLRLGPMYEEQWSMFFIEGHMPVADTNGHMWSDLRTLKKVLQNEGIVFGVAHQRYSFGDSSNRLRRLCCVYDELRNEWLVMMQIGLPLHYDGELEDLVEEYAPEGDSGFVEGIVRDDADIVQHDHSPSFDTASRTQYPRRSSGIPRNIGWRFSDDFTPMPSSNSWRFNENLDSVPGWNDVEVA</sequence>
<dbReference type="AlphaFoldDB" id="A0A6A5SHZ0"/>
<proteinExistence type="predicted"/>
<keyword evidence="3" id="KW-1185">Reference proteome</keyword>
<dbReference type="OrthoDB" id="3770985at2759"/>
<name>A0A6A5SHZ0_9PLEO</name>
<reference evidence="2" key="1">
    <citation type="journal article" date="2020" name="Stud. Mycol.">
        <title>101 Dothideomycetes genomes: a test case for predicting lifestyles and emergence of pathogens.</title>
        <authorList>
            <person name="Haridas S."/>
            <person name="Albert R."/>
            <person name="Binder M."/>
            <person name="Bloem J."/>
            <person name="Labutti K."/>
            <person name="Salamov A."/>
            <person name="Andreopoulos B."/>
            <person name="Baker S."/>
            <person name="Barry K."/>
            <person name="Bills G."/>
            <person name="Bluhm B."/>
            <person name="Cannon C."/>
            <person name="Castanera R."/>
            <person name="Culley D."/>
            <person name="Daum C."/>
            <person name="Ezra D."/>
            <person name="Gonzalez J."/>
            <person name="Henrissat B."/>
            <person name="Kuo A."/>
            <person name="Liang C."/>
            <person name="Lipzen A."/>
            <person name="Lutzoni F."/>
            <person name="Magnuson J."/>
            <person name="Mondo S."/>
            <person name="Nolan M."/>
            <person name="Ohm R."/>
            <person name="Pangilinan J."/>
            <person name="Park H.-J."/>
            <person name="Ramirez L."/>
            <person name="Alfaro M."/>
            <person name="Sun H."/>
            <person name="Tritt A."/>
            <person name="Yoshinaga Y."/>
            <person name="Zwiers L.-H."/>
            <person name="Turgeon B."/>
            <person name="Goodwin S."/>
            <person name="Spatafora J."/>
            <person name="Crous P."/>
            <person name="Grigoriev I."/>
        </authorList>
    </citation>
    <scope>NUCLEOTIDE SEQUENCE</scope>
    <source>
        <strain evidence="2">CBS 161.51</strain>
    </source>
</reference>
<organism evidence="2 3">
    <name type="scientific">Clathrospora elynae</name>
    <dbReference type="NCBI Taxonomy" id="706981"/>
    <lineage>
        <taxon>Eukaryota</taxon>
        <taxon>Fungi</taxon>
        <taxon>Dikarya</taxon>
        <taxon>Ascomycota</taxon>
        <taxon>Pezizomycotina</taxon>
        <taxon>Dothideomycetes</taxon>
        <taxon>Pleosporomycetidae</taxon>
        <taxon>Pleosporales</taxon>
        <taxon>Diademaceae</taxon>
        <taxon>Clathrospora</taxon>
    </lineage>
</organism>
<dbReference type="Proteomes" id="UP000800038">
    <property type="component" value="Unassembled WGS sequence"/>
</dbReference>
<evidence type="ECO:0000256" key="1">
    <source>
        <dbReference type="SAM" id="MobiDB-lite"/>
    </source>
</evidence>